<dbReference type="GO" id="GO:0003677">
    <property type="term" value="F:DNA binding"/>
    <property type="evidence" value="ECO:0007669"/>
    <property type="project" value="UniProtKB-KW"/>
</dbReference>
<dbReference type="GO" id="GO:0003689">
    <property type="term" value="F:DNA clamp loader activity"/>
    <property type="evidence" value="ECO:0007669"/>
    <property type="project" value="TreeGrafter"/>
</dbReference>
<dbReference type="FunFam" id="1.10.8.60:FF:000032">
    <property type="entry name" value="Replication factor C subunit 4"/>
    <property type="match status" value="1"/>
</dbReference>
<keyword evidence="4" id="KW-0547">Nucleotide-binding</keyword>
<evidence type="ECO:0000256" key="9">
    <source>
        <dbReference type="ARBA" id="ARBA00075373"/>
    </source>
</evidence>
<dbReference type="InterPro" id="IPR003593">
    <property type="entry name" value="AAA+_ATPase"/>
</dbReference>
<dbReference type="InterPro" id="IPR013748">
    <property type="entry name" value="Rep_factorC_C"/>
</dbReference>
<keyword evidence="6" id="KW-0238">DNA-binding</keyword>
<dbReference type="PANTHER" id="PTHR11669:SF20">
    <property type="entry name" value="REPLICATION FACTOR C SUBUNIT 4"/>
    <property type="match status" value="1"/>
</dbReference>
<dbReference type="GO" id="GO:0000076">
    <property type="term" value="P:DNA replication checkpoint signaling"/>
    <property type="evidence" value="ECO:0007669"/>
    <property type="project" value="UniProtKB-ARBA"/>
</dbReference>
<dbReference type="Pfam" id="PF08542">
    <property type="entry name" value="Rep_fac_C"/>
    <property type="match status" value="1"/>
</dbReference>
<dbReference type="CDD" id="cd18140">
    <property type="entry name" value="HLD_clamp_RFC"/>
    <property type="match status" value="1"/>
</dbReference>
<keyword evidence="11" id="KW-0378">Hydrolase</keyword>
<protein>
    <recommendedName>
        <fullName evidence="8">Replication factor C subunit 2</fullName>
    </recommendedName>
    <alternativeName>
        <fullName evidence="9">Activator 1 41 kDa subunit</fullName>
    </alternativeName>
</protein>
<dbReference type="GO" id="GO:0016887">
    <property type="term" value="F:ATP hydrolysis activity"/>
    <property type="evidence" value="ECO:0007669"/>
    <property type="project" value="InterPro"/>
</dbReference>
<dbReference type="GO" id="GO:0005634">
    <property type="term" value="C:nucleus"/>
    <property type="evidence" value="ECO:0007669"/>
    <property type="project" value="UniProtKB-SubCell"/>
</dbReference>
<evidence type="ECO:0000256" key="3">
    <source>
        <dbReference type="ARBA" id="ARBA00022705"/>
    </source>
</evidence>
<dbReference type="Gene3D" id="1.10.8.60">
    <property type="match status" value="1"/>
</dbReference>
<dbReference type="EMBL" id="KZ819325">
    <property type="protein sequence ID" value="PWN21335.1"/>
    <property type="molecule type" value="Genomic_DNA"/>
</dbReference>
<dbReference type="InterPro" id="IPR003959">
    <property type="entry name" value="ATPase_AAA_core"/>
</dbReference>
<evidence type="ECO:0000256" key="4">
    <source>
        <dbReference type="ARBA" id="ARBA00022741"/>
    </source>
</evidence>
<evidence type="ECO:0000256" key="2">
    <source>
        <dbReference type="ARBA" id="ARBA00005378"/>
    </source>
</evidence>
<evidence type="ECO:0000256" key="5">
    <source>
        <dbReference type="ARBA" id="ARBA00022840"/>
    </source>
</evidence>
<dbReference type="InterPro" id="IPR047854">
    <property type="entry name" value="RFC_lid"/>
</dbReference>
<dbReference type="Pfam" id="PF00004">
    <property type="entry name" value="AAA"/>
    <property type="match status" value="1"/>
</dbReference>
<dbReference type="SUPFAM" id="SSF48019">
    <property type="entry name" value="post-AAA+ oligomerization domain-like"/>
    <property type="match status" value="1"/>
</dbReference>
<evidence type="ECO:0000259" key="10">
    <source>
        <dbReference type="SMART" id="SM00382"/>
    </source>
</evidence>
<dbReference type="GO" id="GO:0006271">
    <property type="term" value="P:DNA strand elongation involved in DNA replication"/>
    <property type="evidence" value="ECO:0007669"/>
    <property type="project" value="UniProtKB-ARBA"/>
</dbReference>
<dbReference type="GO" id="GO:0031391">
    <property type="term" value="C:Elg1 RFC-like complex"/>
    <property type="evidence" value="ECO:0007669"/>
    <property type="project" value="UniProtKB-ARBA"/>
</dbReference>
<dbReference type="InterPro" id="IPR050238">
    <property type="entry name" value="DNA_Rep/Repair_Clamp_Loader"/>
</dbReference>
<dbReference type="GO" id="GO:0005663">
    <property type="term" value="C:DNA replication factor C complex"/>
    <property type="evidence" value="ECO:0007669"/>
    <property type="project" value="TreeGrafter"/>
</dbReference>
<evidence type="ECO:0000256" key="1">
    <source>
        <dbReference type="ARBA" id="ARBA00004123"/>
    </source>
</evidence>
<keyword evidence="5" id="KW-0067">ATP-binding</keyword>
<proteinExistence type="inferred from homology"/>
<dbReference type="OrthoDB" id="4199794at2759"/>
<accession>A0A316UE21</accession>
<dbReference type="GO" id="GO:0006281">
    <property type="term" value="P:DNA repair"/>
    <property type="evidence" value="ECO:0007669"/>
    <property type="project" value="UniProtKB-ARBA"/>
</dbReference>
<dbReference type="Pfam" id="PF21960">
    <property type="entry name" value="RCF1-5-like_lid"/>
    <property type="match status" value="1"/>
</dbReference>
<dbReference type="Gene3D" id="3.40.50.300">
    <property type="entry name" value="P-loop containing nucleotide triphosphate hydrolases"/>
    <property type="match status" value="1"/>
</dbReference>
<organism evidence="11 12">
    <name type="scientific">Pseudomicrostroma glucosiphilum</name>
    <dbReference type="NCBI Taxonomy" id="1684307"/>
    <lineage>
        <taxon>Eukaryota</taxon>
        <taxon>Fungi</taxon>
        <taxon>Dikarya</taxon>
        <taxon>Basidiomycota</taxon>
        <taxon>Ustilaginomycotina</taxon>
        <taxon>Exobasidiomycetes</taxon>
        <taxon>Microstromatales</taxon>
        <taxon>Microstromatales incertae sedis</taxon>
        <taxon>Pseudomicrostroma</taxon>
    </lineage>
</organism>
<dbReference type="SMART" id="SM00382">
    <property type="entry name" value="AAA"/>
    <property type="match status" value="1"/>
</dbReference>
<dbReference type="FunFam" id="1.20.272.10:FF:000011">
    <property type="entry name" value="Replication factor C subunit 2"/>
    <property type="match status" value="1"/>
</dbReference>
<evidence type="ECO:0000256" key="7">
    <source>
        <dbReference type="ARBA" id="ARBA00023242"/>
    </source>
</evidence>
<reference evidence="11 12" key="1">
    <citation type="journal article" date="2018" name="Mol. Biol. Evol.">
        <title>Broad Genomic Sampling Reveals a Smut Pathogenic Ancestry of the Fungal Clade Ustilaginomycotina.</title>
        <authorList>
            <person name="Kijpornyongpan T."/>
            <person name="Mondo S.J."/>
            <person name="Barry K."/>
            <person name="Sandor L."/>
            <person name="Lee J."/>
            <person name="Lipzen A."/>
            <person name="Pangilinan J."/>
            <person name="LaButti K."/>
            <person name="Hainaut M."/>
            <person name="Henrissat B."/>
            <person name="Grigoriev I.V."/>
            <person name="Spatafora J.W."/>
            <person name="Aime M.C."/>
        </authorList>
    </citation>
    <scope>NUCLEOTIDE SEQUENCE [LARGE SCALE GENOMIC DNA]</scope>
    <source>
        <strain evidence="11 12">MCA 4718</strain>
    </source>
</reference>
<dbReference type="CDD" id="cd00009">
    <property type="entry name" value="AAA"/>
    <property type="match status" value="1"/>
</dbReference>
<keyword evidence="3" id="KW-0235">DNA replication</keyword>
<dbReference type="InterPro" id="IPR008921">
    <property type="entry name" value="DNA_pol3_clamp-load_cplx_C"/>
</dbReference>
<evidence type="ECO:0000313" key="12">
    <source>
        <dbReference type="Proteomes" id="UP000245942"/>
    </source>
</evidence>
<dbReference type="RefSeq" id="XP_025348495.1">
    <property type="nucleotide sequence ID" value="XM_025490644.1"/>
</dbReference>
<gene>
    <name evidence="11" type="ORF">BCV69DRAFT_258432</name>
</gene>
<dbReference type="STRING" id="1684307.A0A316UE21"/>
<sequence length="372" mass="41157">MFLPRQKSKSTKDPEKAALAAANRPWVEKYRPKSIEDVTAQDHTVNVLRKTLMSSNLPHMLFYGPPGTGKTSTILALARQLFGPELMKSRVLELNASDERGISVVREKIKNFAKIAVSNADVDFPCPPYKIIILDEADSMTQDAQSALRRIMEQYSRITRFCLVCNYVTRIIEPLASRCSKFRFRMLDTTSTKDRLELIANTEGVKFEEGVLDTLIKTSDGDLRRAITYLQSAARLHNTSNSQRSAITPASIVEIAGVIPPEVIVEIGKAAGLEPPPDAEGDRVMEEAMGDAVKGSFEACHRVTKKVAMEGYSASQLLIQLHDYIIEHPTLPAKNKAKCALAFGEADKALVDGADEELQLLNLTLKLLKSLQ</sequence>
<name>A0A316UE21_9BASI</name>
<dbReference type="Gene3D" id="1.20.272.10">
    <property type="match status" value="1"/>
</dbReference>
<evidence type="ECO:0000256" key="8">
    <source>
        <dbReference type="ARBA" id="ARBA00040745"/>
    </source>
</evidence>
<dbReference type="FunFam" id="3.40.50.300:FF:000237">
    <property type="entry name" value="replication factor C subunit 4"/>
    <property type="match status" value="1"/>
</dbReference>
<comment type="subcellular location">
    <subcellularLocation>
        <location evidence="1">Nucleus</location>
    </subcellularLocation>
</comment>
<dbReference type="AlphaFoldDB" id="A0A316UE21"/>
<keyword evidence="7" id="KW-0539">Nucleus</keyword>
<feature type="domain" description="AAA+ ATPase" evidence="10">
    <location>
        <begin position="56"/>
        <end position="190"/>
    </location>
</feature>
<evidence type="ECO:0000313" key="11">
    <source>
        <dbReference type="EMBL" id="PWN21335.1"/>
    </source>
</evidence>
<evidence type="ECO:0000256" key="6">
    <source>
        <dbReference type="ARBA" id="ARBA00023125"/>
    </source>
</evidence>
<dbReference type="PANTHER" id="PTHR11669">
    <property type="entry name" value="REPLICATION FACTOR C / DNA POLYMERASE III GAMMA-TAU SUBUNIT"/>
    <property type="match status" value="1"/>
</dbReference>
<dbReference type="SUPFAM" id="SSF52540">
    <property type="entry name" value="P-loop containing nucleoside triphosphate hydrolases"/>
    <property type="match status" value="1"/>
</dbReference>
<comment type="similarity">
    <text evidence="2">Belongs to the activator 1 small subunits family.</text>
</comment>
<dbReference type="GeneID" id="37012378"/>
<dbReference type="GO" id="GO:0005524">
    <property type="term" value="F:ATP binding"/>
    <property type="evidence" value="ECO:0007669"/>
    <property type="project" value="UniProtKB-KW"/>
</dbReference>
<dbReference type="Proteomes" id="UP000245942">
    <property type="component" value="Unassembled WGS sequence"/>
</dbReference>
<dbReference type="InterPro" id="IPR027417">
    <property type="entry name" value="P-loop_NTPase"/>
</dbReference>
<keyword evidence="12" id="KW-1185">Reference proteome</keyword>